<dbReference type="PANTHER" id="PTHR32071:SF57">
    <property type="entry name" value="C4-DICARBOXYLATE TRANSPORT TRANSCRIPTIONAL REGULATORY PROTEIN DCTD"/>
    <property type="match status" value="1"/>
</dbReference>
<sequence>MPDNACDIGEILETIPIPGFLAHLDGGIVYANKAMMAISGQPALVDMDRTVFGLGIFHNPAEFRGFIQSFKLGGSTRRLVLPVGRLTNSGRPLVLFASRVSYRQHPALFGVISPATSTGDEILRSEPDDNLDALLDKVETYTLRVHRSGRLIHLNLPLLIELGYDRRERTPPLRQIDAENDAQRLTQLMDSALVRGDATYETSFQRKDGTLFPVKVVVKPIRKVEFKDQFMLTAYDLTERRNQQQREQAMEIKLERMSKELERRQLLIKEKFGTPSDFTIISKSPAYARVLEQVNQVAATDSTVLITGETGTGKELIARAIHAKSLRANRPLLILNCGALPADLIESELFGYRRGAFTGARADHLGRFELADEGTLFLDEIGEMPMLLQTRLLRVLQDGEFTPLGATESIQTDVRIIAATNRNLRKRVAEGTFRSDLYFRLNVFPIHSLPLRERREDIPALIDHFIQKHAPPNRPLPRLRPQDLEKLINYDYEGNVRELENIIQRALIISTGDILEVNYERHARSSAEPDGAPDSIPEPEVLDFEEMQRRHIMAVLSMTEGKVSGKGGAAELLGLNAQTLFSKMRKLGISRQSTKYSPPPQN</sequence>
<dbReference type="EMBL" id="SRSF01000001">
    <property type="protein sequence ID" value="THH42051.1"/>
    <property type="molecule type" value="Genomic_DNA"/>
</dbReference>
<dbReference type="InterPro" id="IPR002078">
    <property type="entry name" value="Sigma_54_int"/>
</dbReference>
<dbReference type="Pfam" id="PF25601">
    <property type="entry name" value="AAA_lid_14"/>
    <property type="match status" value="1"/>
</dbReference>
<dbReference type="PROSITE" id="PS00675">
    <property type="entry name" value="SIGMA54_INTERACT_1"/>
    <property type="match status" value="1"/>
</dbReference>
<dbReference type="SUPFAM" id="SSF55785">
    <property type="entry name" value="PYP-like sensor domain (PAS domain)"/>
    <property type="match status" value="1"/>
</dbReference>
<dbReference type="InterPro" id="IPR000014">
    <property type="entry name" value="PAS"/>
</dbReference>
<protein>
    <submittedName>
        <fullName evidence="5">Sigma-54-dependent Fis family transcriptional regulator</fullName>
    </submittedName>
</protein>
<comment type="caution">
    <text evidence="5">The sequence shown here is derived from an EMBL/GenBank/DDBJ whole genome shotgun (WGS) entry which is preliminary data.</text>
</comment>
<evidence type="ECO:0000259" key="3">
    <source>
        <dbReference type="PROSITE" id="PS50045"/>
    </source>
</evidence>
<dbReference type="PROSITE" id="PS50045">
    <property type="entry name" value="SIGMA54_INTERACT_4"/>
    <property type="match status" value="1"/>
</dbReference>
<reference evidence="5 6" key="1">
    <citation type="submission" date="2019-04" db="EMBL/GenBank/DDBJ databases">
        <title>Lewinella litorea sp. nov., isolated from a marine sand.</title>
        <authorList>
            <person name="Yoon J.-H."/>
        </authorList>
    </citation>
    <scope>NUCLEOTIDE SEQUENCE [LARGE SCALE GENOMIC DNA]</scope>
    <source>
        <strain evidence="5 6">HSMS-39</strain>
    </source>
</reference>
<dbReference type="RefSeq" id="WP_136457136.1">
    <property type="nucleotide sequence ID" value="NZ_SRSF01000001.1"/>
</dbReference>
<dbReference type="Pfam" id="PF00158">
    <property type="entry name" value="Sigma54_activat"/>
    <property type="match status" value="1"/>
</dbReference>
<dbReference type="SUPFAM" id="SSF52540">
    <property type="entry name" value="P-loop containing nucleoside triphosphate hydrolases"/>
    <property type="match status" value="1"/>
</dbReference>
<dbReference type="OrthoDB" id="9782110at2"/>
<dbReference type="SUPFAM" id="SSF46689">
    <property type="entry name" value="Homeodomain-like"/>
    <property type="match status" value="1"/>
</dbReference>
<dbReference type="InterPro" id="IPR025943">
    <property type="entry name" value="Sigma_54_int_dom_ATP-bd_2"/>
</dbReference>
<feature type="domain" description="PAC" evidence="4">
    <location>
        <begin position="198"/>
        <end position="249"/>
    </location>
</feature>
<dbReference type="SMART" id="SM00086">
    <property type="entry name" value="PAC"/>
    <property type="match status" value="1"/>
</dbReference>
<dbReference type="NCBIfam" id="TIGR00229">
    <property type="entry name" value="sensory_box"/>
    <property type="match status" value="1"/>
</dbReference>
<keyword evidence="6" id="KW-1185">Reference proteome</keyword>
<dbReference type="AlphaFoldDB" id="A0A4S4NU71"/>
<name>A0A4S4NU71_9BACT</name>
<keyword evidence="2" id="KW-0067">ATP-binding</keyword>
<dbReference type="FunFam" id="3.40.50.300:FF:000006">
    <property type="entry name" value="DNA-binding transcriptional regulator NtrC"/>
    <property type="match status" value="1"/>
</dbReference>
<evidence type="ECO:0000313" key="5">
    <source>
        <dbReference type="EMBL" id="THH42051.1"/>
    </source>
</evidence>
<dbReference type="InterPro" id="IPR035965">
    <property type="entry name" value="PAS-like_dom_sf"/>
</dbReference>
<evidence type="ECO:0000256" key="2">
    <source>
        <dbReference type="ARBA" id="ARBA00022840"/>
    </source>
</evidence>
<accession>A0A4S4NU71</accession>
<dbReference type="InterPro" id="IPR027417">
    <property type="entry name" value="P-loop_NTPase"/>
</dbReference>
<dbReference type="InterPro" id="IPR058031">
    <property type="entry name" value="AAA_lid_NorR"/>
</dbReference>
<organism evidence="5 6">
    <name type="scientific">Neolewinella litorea</name>
    <dbReference type="NCBI Taxonomy" id="2562452"/>
    <lineage>
        <taxon>Bacteria</taxon>
        <taxon>Pseudomonadati</taxon>
        <taxon>Bacteroidota</taxon>
        <taxon>Saprospiria</taxon>
        <taxon>Saprospirales</taxon>
        <taxon>Lewinellaceae</taxon>
        <taxon>Neolewinella</taxon>
    </lineage>
</organism>
<dbReference type="Gene3D" id="3.40.50.300">
    <property type="entry name" value="P-loop containing nucleotide triphosphate hydrolases"/>
    <property type="match status" value="1"/>
</dbReference>
<evidence type="ECO:0000256" key="1">
    <source>
        <dbReference type="ARBA" id="ARBA00022741"/>
    </source>
</evidence>
<dbReference type="SMART" id="SM00382">
    <property type="entry name" value="AAA"/>
    <property type="match status" value="1"/>
</dbReference>
<dbReference type="Proteomes" id="UP000308528">
    <property type="component" value="Unassembled WGS sequence"/>
</dbReference>
<dbReference type="PROSITE" id="PS50113">
    <property type="entry name" value="PAC"/>
    <property type="match status" value="1"/>
</dbReference>
<dbReference type="InterPro" id="IPR001610">
    <property type="entry name" value="PAC"/>
</dbReference>
<evidence type="ECO:0000259" key="4">
    <source>
        <dbReference type="PROSITE" id="PS50113"/>
    </source>
</evidence>
<dbReference type="InterPro" id="IPR003593">
    <property type="entry name" value="AAA+_ATPase"/>
</dbReference>
<dbReference type="InterPro" id="IPR000700">
    <property type="entry name" value="PAS-assoc_C"/>
</dbReference>
<gene>
    <name evidence="5" type="ORF">E4021_05580</name>
</gene>
<feature type="domain" description="Sigma-54 factor interaction" evidence="3">
    <location>
        <begin position="280"/>
        <end position="508"/>
    </location>
</feature>
<dbReference type="Gene3D" id="1.10.8.60">
    <property type="match status" value="1"/>
</dbReference>
<dbReference type="PANTHER" id="PTHR32071">
    <property type="entry name" value="TRANSCRIPTIONAL REGULATORY PROTEIN"/>
    <property type="match status" value="1"/>
</dbReference>
<evidence type="ECO:0000313" key="6">
    <source>
        <dbReference type="Proteomes" id="UP000308528"/>
    </source>
</evidence>
<proteinExistence type="predicted"/>
<dbReference type="CDD" id="cd00009">
    <property type="entry name" value="AAA"/>
    <property type="match status" value="1"/>
</dbReference>
<dbReference type="Gene3D" id="1.10.10.60">
    <property type="entry name" value="Homeodomain-like"/>
    <property type="match status" value="1"/>
</dbReference>
<dbReference type="GO" id="GO:0006355">
    <property type="term" value="P:regulation of DNA-templated transcription"/>
    <property type="evidence" value="ECO:0007669"/>
    <property type="project" value="InterPro"/>
</dbReference>
<dbReference type="Gene3D" id="3.30.450.20">
    <property type="entry name" value="PAS domain"/>
    <property type="match status" value="1"/>
</dbReference>
<dbReference type="GO" id="GO:0005524">
    <property type="term" value="F:ATP binding"/>
    <property type="evidence" value="ECO:0007669"/>
    <property type="project" value="UniProtKB-KW"/>
</dbReference>
<dbReference type="InterPro" id="IPR025662">
    <property type="entry name" value="Sigma_54_int_dom_ATP-bd_1"/>
</dbReference>
<keyword evidence="1" id="KW-0547">Nucleotide-binding</keyword>
<dbReference type="PROSITE" id="PS00676">
    <property type="entry name" value="SIGMA54_INTERACT_2"/>
    <property type="match status" value="1"/>
</dbReference>
<dbReference type="InterPro" id="IPR009057">
    <property type="entry name" value="Homeodomain-like_sf"/>
</dbReference>